<proteinExistence type="predicted"/>
<feature type="signal peptide" evidence="1">
    <location>
        <begin position="1"/>
        <end position="17"/>
    </location>
</feature>
<evidence type="ECO:0000313" key="3">
    <source>
        <dbReference type="Proteomes" id="UP000237271"/>
    </source>
</evidence>
<sequence length="164" mass="17787">MLFKVLAVLVVHLWGSGIVFTPEEFAMKKVETKLIAIFGRKCRTEIENLSKGTMRADATVSPVVSISPPSSMQTPLTPGSDGLFDIEPMDTDGPLISFETGLNAGIVIGETNLVEQIAQGVDRHVEQEVSGGTSHVSGIRAEKDTVILHNMSRDEEKSDLLPQR</sequence>
<gene>
    <name evidence="2" type="ORF">PHPALM_372</name>
</gene>
<protein>
    <submittedName>
        <fullName evidence="2">Uncharacterized protein</fullName>
    </submittedName>
</protein>
<dbReference type="Proteomes" id="UP000237271">
    <property type="component" value="Unassembled WGS sequence"/>
</dbReference>
<dbReference type="EMBL" id="NCKW01000040">
    <property type="protein sequence ID" value="POM81629.1"/>
    <property type="molecule type" value="Genomic_DNA"/>
</dbReference>
<feature type="chain" id="PRO_5015187295" evidence="1">
    <location>
        <begin position="18"/>
        <end position="164"/>
    </location>
</feature>
<dbReference type="AlphaFoldDB" id="A0A2P4YV11"/>
<keyword evidence="3" id="KW-1185">Reference proteome</keyword>
<accession>A0A2P4YV11</accession>
<keyword evidence="1" id="KW-0732">Signal</keyword>
<organism evidence="2 3">
    <name type="scientific">Phytophthora palmivora</name>
    <dbReference type="NCBI Taxonomy" id="4796"/>
    <lineage>
        <taxon>Eukaryota</taxon>
        <taxon>Sar</taxon>
        <taxon>Stramenopiles</taxon>
        <taxon>Oomycota</taxon>
        <taxon>Peronosporomycetes</taxon>
        <taxon>Peronosporales</taxon>
        <taxon>Peronosporaceae</taxon>
        <taxon>Phytophthora</taxon>
    </lineage>
</organism>
<name>A0A2P4YV11_9STRA</name>
<evidence type="ECO:0000256" key="1">
    <source>
        <dbReference type="SAM" id="SignalP"/>
    </source>
</evidence>
<comment type="caution">
    <text evidence="2">The sequence shown here is derived from an EMBL/GenBank/DDBJ whole genome shotgun (WGS) entry which is preliminary data.</text>
</comment>
<evidence type="ECO:0000313" key="2">
    <source>
        <dbReference type="EMBL" id="POM81629.1"/>
    </source>
</evidence>
<reference evidence="2 3" key="1">
    <citation type="journal article" date="2017" name="Genome Biol. Evol.">
        <title>Phytophthora megakarya and P. palmivora, closely related causal agents of cacao black pod rot, underwent increases in genome sizes and gene numbers by different mechanisms.</title>
        <authorList>
            <person name="Ali S.S."/>
            <person name="Shao J."/>
            <person name="Lary D.J."/>
            <person name="Kronmiller B."/>
            <person name="Shen D."/>
            <person name="Strem M.D."/>
            <person name="Amoako-Attah I."/>
            <person name="Akrofi A.Y."/>
            <person name="Begoude B.A."/>
            <person name="Ten Hoopen G.M."/>
            <person name="Coulibaly K."/>
            <person name="Kebe B.I."/>
            <person name="Melnick R.L."/>
            <person name="Guiltinan M.J."/>
            <person name="Tyler B.M."/>
            <person name="Meinhardt L.W."/>
            <person name="Bailey B.A."/>
        </authorList>
    </citation>
    <scope>NUCLEOTIDE SEQUENCE [LARGE SCALE GENOMIC DNA]</scope>
    <source>
        <strain evidence="3">sbr112.9</strain>
    </source>
</reference>